<dbReference type="Proteomes" id="UP000187455">
    <property type="component" value="Unassembled WGS sequence"/>
</dbReference>
<proteinExistence type="predicted"/>
<protein>
    <submittedName>
        <fullName evidence="1">Uncharacterized protein</fullName>
    </submittedName>
</protein>
<reference evidence="1 2" key="1">
    <citation type="journal article" date="2016" name="Mol. Biol. Evol.">
        <title>Genome-Wide Survey of Gut Fungi (Harpellales) Reveals the First Horizontally Transferred Ubiquitin Gene from a Mosquito Host.</title>
        <authorList>
            <person name="Wang Y."/>
            <person name="White M.M."/>
            <person name="Kvist S."/>
            <person name="Moncalvo J.M."/>
        </authorList>
    </citation>
    <scope>NUCLEOTIDE SEQUENCE [LARGE SCALE GENOMIC DNA]</scope>
    <source>
        <strain evidence="1 2">ALG-7-W6</strain>
    </source>
</reference>
<keyword evidence="2" id="KW-1185">Reference proteome</keyword>
<dbReference type="EMBL" id="LSSL01004125">
    <property type="protein sequence ID" value="OLY79745.1"/>
    <property type="molecule type" value="Genomic_DNA"/>
</dbReference>
<dbReference type="AlphaFoldDB" id="A0A1R0GSA5"/>
<evidence type="ECO:0000313" key="1">
    <source>
        <dbReference type="EMBL" id="OLY79745.1"/>
    </source>
</evidence>
<gene>
    <name evidence="1" type="ORF">AYI68_g6174</name>
</gene>
<sequence>MGRFVNMGRVVADLVDLGASLDCLILLFFVNRVKNNCNYASYITVSDLIIEEKKLKILIIAGKVPLLKKR</sequence>
<organism evidence="1 2">
    <name type="scientific">Smittium mucronatum</name>
    <dbReference type="NCBI Taxonomy" id="133383"/>
    <lineage>
        <taxon>Eukaryota</taxon>
        <taxon>Fungi</taxon>
        <taxon>Fungi incertae sedis</taxon>
        <taxon>Zoopagomycota</taxon>
        <taxon>Kickxellomycotina</taxon>
        <taxon>Harpellomycetes</taxon>
        <taxon>Harpellales</taxon>
        <taxon>Legeriomycetaceae</taxon>
        <taxon>Smittium</taxon>
    </lineage>
</organism>
<evidence type="ECO:0000313" key="2">
    <source>
        <dbReference type="Proteomes" id="UP000187455"/>
    </source>
</evidence>
<accession>A0A1R0GSA5</accession>
<name>A0A1R0GSA5_9FUNG</name>
<comment type="caution">
    <text evidence="1">The sequence shown here is derived from an EMBL/GenBank/DDBJ whole genome shotgun (WGS) entry which is preliminary data.</text>
</comment>